<gene>
    <name evidence="1" type="ORF">OIU79_007894</name>
</gene>
<evidence type="ECO:0000313" key="2">
    <source>
        <dbReference type="Proteomes" id="UP001151532"/>
    </source>
</evidence>
<keyword evidence="2" id="KW-1185">Reference proteome</keyword>
<dbReference type="AlphaFoldDB" id="A0A9Q0TH59"/>
<dbReference type="Proteomes" id="UP001151532">
    <property type="component" value="Chromosome 1"/>
</dbReference>
<name>A0A9Q0TH59_SALPP</name>
<organism evidence="1 2">
    <name type="scientific">Salix purpurea</name>
    <name type="common">Purple osier willow</name>
    <dbReference type="NCBI Taxonomy" id="77065"/>
    <lineage>
        <taxon>Eukaryota</taxon>
        <taxon>Viridiplantae</taxon>
        <taxon>Streptophyta</taxon>
        <taxon>Embryophyta</taxon>
        <taxon>Tracheophyta</taxon>
        <taxon>Spermatophyta</taxon>
        <taxon>Magnoliopsida</taxon>
        <taxon>eudicotyledons</taxon>
        <taxon>Gunneridae</taxon>
        <taxon>Pentapetalae</taxon>
        <taxon>rosids</taxon>
        <taxon>fabids</taxon>
        <taxon>Malpighiales</taxon>
        <taxon>Salicaceae</taxon>
        <taxon>Saliceae</taxon>
        <taxon>Salix</taxon>
    </lineage>
</organism>
<proteinExistence type="predicted"/>
<accession>A0A9Q0TH59</accession>
<comment type="caution">
    <text evidence="1">The sequence shown here is derived from an EMBL/GenBank/DDBJ whole genome shotgun (WGS) entry which is preliminary data.</text>
</comment>
<protein>
    <submittedName>
        <fullName evidence="1">Uncharacterized protein</fullName>
    </submittedName>
</protein>
<dbReference type="EMBL" id="JAPFFK010000015">
    <property type="protein sequence ID" value="KAJ6711543.1"/>
    <property type="molecule type" value="Genomic_DNA"/>
</dbReference>
<evidence type="ECO:0000313" key="1">
    <source>
        <dbReference type="EMBL" id="KAJ6711543.1"/>
    </source>
</evidence>
<sequence>MNWQQPISDWTSLGLVLGPGSWAWVRIRWIQKSIPQVILVGPSEKWTADSRGGSSAEVLCFGNETRQAKVKEMIMSYMSSPFIQHRVLASFTRVGYSFPQGRFCGGPYHYTIDSLPEYLI</sequence>
<reference evidence="1" key="2">
    <citation type="journal article" date="2023" name="Int. J. Mol. Sci.">
        <title>De Novo Assembly and Annotation of 11 Diverse Shrub Willow (Salix) Genomes Reveals Novel Gene Organization in Sex-Linked Regions.</title>
        <authorList>
            <person name="Hyden B."/>
            <person name="Feng K."/>
            <person name="Yates T.B."/>
            <person name="Jawdy S."/>
            <person name="Cereghino C."/>
            <person name="Smart L.B."/>
            <person name="Muchero W."/>
        </authorList>
    </citation>
    <scope>NUCLEOTIDE SEQUENCE</scope>
    <source>
        <tissue evidence="1">Shoot tip</tissue>
    </source>
</reference>
<reference evidence="1" key="1">
    <citation type="submission" date="2022-11" db="EMBL/GenBank/DDBJ databases">
        <authorList>
            <person name="Hyden B.L."/>
            <person name="Feng K."/>
            <person name="Yates T."/>
            <person name="Jawdy S."/>
            <person name="Smart L.B."/>
            <person name="Muchero W."/>
        </authorList>
    </citation>
    <scope>NUCLEOTIDE SEQUENCE</scope>
    <source>
        <tissue evidence="1">Shoot tip</tissue>
    </source>
</reference>